<accession>A0A0A0JQY0</accession>
<dbReference type="InterPro" id="IPR001173">
    <property type="entry name" value="Glyco_trans_2-like"/>
</dbReference>
<dbReference type="PANTHER" id="PTHR22916">
    <property type="entry name" value="GLYCOSYLTRANSFERASE"/>
    <property type="match status" value="1"/>
</dbReference>
<dbReference type="eggNOG" id="COG1215">
    <property type="taxonomic scope" value="Bacteria"/>
</dbReference>
<dbReference type="CDD" id="cd00761">
    <property type="entry name" value="Glyco_tranf_GTA_type"/>
    <property type="match status" value="1"/>
</dbReference>
<gene>
    <name evidence="4" type="ORF">N803_01085</name>
</gene>
<dbReference type="Proteomes" id="UP000030011">
    <property type="component" value="Unassembled WGS sequence"/>
</dbReference>
<dbReference type="STRING" id="1385521.N803_01085"/>
<evidence type="ECO:0000256" key="1">
    <source>
        <dbReference type="ARBA" id="ARBA00022676"/>
    </source>
</evidence>
<keyword evidence="1" id="KW-0328">Glycosyltransferase</keyword>
<comment type="caution">
    <text evidence="4">The sequence shown here is derived from an EMBL/GenBank/DDBJ whole genome shotgun (WGS) entry which is preliminary data.</text>
</comment>
<evidence type="ECO:0000313" key="5">
    <source>
        <dbReference type="Proteomes" id="UP000030011"/>
    </source>
</evidence>
<evidence type="ECO:0000313" key="4">
    <source>
        <dbReference type="EMBL" id="KGN39134.1"/>
    </source>
</evidence>
<dbReference type="EMBL" id="AVPK01000001">
    <property type="protein sequence ID" value="KGN39134.1"/>
    <property type="molecule type" value="Genomic_DNA"/>
</dbReference>
<protein>
    <submittedName>
        <fullName evidence="4">Glycosyl transferase family 2</fullName>
    </submittedName>
</protein>
<dbReference type="OrthoDB" id="3171021at2"/>
<name>A0A0A0JQY0_9MICO</name>
<dbReference type="AlphaFoldDB" id="A0A0A0JQY0"/>
<proteinExistence type="predicted"/>
<evidence type="ECO:0000256" key="2">
    <source>
        <dbReference type="ARBA" id="ARBA00022679"/>
    </source>
</evidence>
<dbReference type="GO" id="GO:0016757">
    <property type="term" value="F:glycosyltransferase activity"/>
    <property type="evidence" value="ECO:0007669"/>
    <property type="project" value="UniProtKB-KW"/>
</dbReference>
<dbReference type="PANTHER" id="PTHR22916:SF51">
    <property type="entry name" value="GLYCOSYLTRANSFERASE EPSH-RELATED"/>
    <property type="match status" value="1"/>
</dbReference>
<dbReference type="RefSeq" id="WP_156969606.1">
    <property type="nucleotide sequence ID" value="NZ_AVPK01000001.1"/>
</dbReference>
<sequence length="358" mass="39823">MKSLFGMSDYERSEFAVKATGQGLVSVIVPVYQSERYVDSCLASISQQTYRNLEIIVIDDGSWDRSAAICDKWAEQDNRIRVTHQTNSGLSGARNVGLDQATGSFITFVDSDDLISPIFVERLVAEMQDSDIDIAVMDLTPFTDVSSPRYTMGGGVERADARDYWVGVVNRGRGFEACGRMYRSSLFDSLRFIPGLIYEDLEIMPRLHLAARQVVFVDAQLYGYRQHADSIMSSSRCSPSTDLLRVLKENIEGVGDWPVSSVTKRRLVGGYLVHAAKSIEPKRLDIRATVDPVYAVAYKALMRRSLLAILRSPDLGFVYKALMVSSGVSVTLFEGSMRWAARAKACGIPGIRRRGRRA</sequence>
<organism evidence="4 5">
    <name type="scientific">Knoellia subterranea KCTC 19937</name>
    <dbReference type="NCBI Taxonomy" id="1385521"/>
    <lineage>
        <taxon>Bacteria</taxon>
        <taxon>Bacillati</taxon>
        <taxon>Actinomycetota</taxon>
        <taxon>Actinomycetes</taxon>
        <taxon>Micrococcales</taxon>
        <taxon>Intrasporangiaceae</taxon>
        <taxon>Knoellia</taxon>
    </lineage>
</organism>
<dbReference type="Gene3D" id="3.90.550.10">
    <property type="entry name" value="Spore Coat Polysaccharide Biosynthesis Protein SpsA, Chain A"/>
    <property type="match status" value="1"/>
</dbReference>
<dbReference type="SUPFAM" id="SSF53448">
    <property type="entry name" value="Nucleotide-diphospho-sugar transferases"/>
    <property type="match status" value="1"/>
</dbReference>
<evidence type="ECO:0000259" key="3">
    <source>
        <dbReference type="Pfam" id="PF00535"/>
    </source>
</evidence>
<reference evidence="4 5" key="1">
    <citation type="submission" date="2013-08" db="EMBL/GenBank/DDBJ databases">
        <title>The genome sequence of Knoellia subterranea.</title>
        <authorList>
            <person name="Zhu W."/>
            <person name="Wang G."/>
        </authorList>
    </citation>
    <scope>NUCLEOTIDE SEQUENCE [LARGE SCALE GENOMIC DNA]</scope>
    <source>
        <strain evidence="4 5">KCTC 19937</strain>
    </source>
</reference>
<keyword evidence="2 4" id="KW-0808">Transferase</keyword>
<dbReference type="InterPro" id="IPR029044">
    <property type="entry name" value="Nucleotide-diphossugar_trans"/>
</dbReference>
<keyword evidence="5" id="KW-1185">Reference proteome</keyword>
<feature type="domain" description="Glycosyltransferase 2-like" evidence="3">
    <location>
        <begin position="26"/>
        <end position="147"/>
    </location>
</feature>
<dbReference type="Pfam" id="PF00535">
    <property type="entry name" value="Glycos_transf_2"/>
    <property type="match status" value="1"/>
</dbReference>